<sequence>TWLKRGKIAESIQKTARCEPKLEWPVSIQRRVRAHIS</sequence>
<reference evidence="1" key="2">
    <citation type="submission" date="2014-05" db="EMBL/GenBank/DDBJ databases">
        <title>The genome and life-stage specific transcriptomes of Globodera pallida elucidate key aspects of plant parasitism by a cyst nematode.</title>
        <authorList>
            <person name="Cotton J.A."/>
            <person name="Lilley C.J."/>
            <person name="Jones L.M."/>
            <person name="Kikuchi T."/>
            <person name="Reid A.J."/>
            <person name="Thorpe P."/>
            <person name="Tsai I.J."/>
            <person name="Beasley H."/>
            <person name="Blok V."/>
            <person name="Cock P.J.A."/>
            <person name="Van den Akker S.E."/>
            <person name="Holroyd N."/>
            <person name="Hunt M."/>
            <person name="Mantelin S."/>
            <person name="Naghra H."/>
            <person name="Pain A."/>
            <person name="Palomares-Rius J.E."/>
            <person name="Zarowiecki M."/>
            <person name="Berriman M."/>
            <person name="Jones J.T."/>
            <person name="Urwin P.E."/>
        </authorList>
    </citation>
    <scope>NUCLEOTIDE SEQUENCE [LARGE SCALE GENOMIC DNA]</scope>
    <source>
        <strain evidence="1">Lindley</strain>
    </source>
</reference>
<evidence type="ECO:0000313" key="1">
    <source>
        <dbReference type="Proteomes" id="UP000050741"/>
    </source>
</evidence>
<proteinExistence type="predicted"/>
<organism evidence="1 2">
    <name type="scientific">Globodera pallida</name>
    <name type="common">Potato cyst nematode worm</name>
    <name type="synonym">Heterodera pallida</name>
    <dbReference type="NCBI Taxonomy" id="36090"/>
    <lineage>
        <taxon>Eukaryota</taxon>
        <taxon>Metazoa</taxon>
        <taxon>Ecdysozoa</taxon>
        <taxon>Nematoda</taxon>
        <taxon>Chromadorea</taxon>
        <taxon>Rhabditida</taxon>
        <taxon>Tylenchina</taxon>
        <taxon>Tylenchomorpha</taxon>
        <taxon>Tylenchoidea</taxon>
        <taxon>Heteroderidae</taxon>
        <taxon>Heteroderinae</taxon>
        <taxon>Globodera</taxon>
    </lineage>
</organism>
<evidence type="ECO:0000313" key="2">
    <source>
        <dbReference type="WBParaSite" id="GPLIN_001440100"/>
    </source>
</evidence>
<reference evidence="1" key="1">
    <citation type="submission" date="2013-12" db="EMBL/GenBank/DDBJ databases">
        <authorList>
            <person name="Aslett M."/>
        </authorList>
    </citation>
    <scope>NUCLEOTIDE SEQUENCE [LARGE SCALE GENOMIC DNA]</scope>
    <source>
        <strain evidence="1">Lindley</strain>
    </source>
</reference>
<dbReference type="WBParaSite" id="GPLIN_001440100">
    <property type="protein sequence ID" value="GPLIN_001440100"/>
    <property type="gene ID" value="GPLIN_001440100"/>
</dbReference>
<dbReference type="Proteomes" id="UP000050741">
    <property type="component" value="Unassembled WGS sequence"/>
</dbReference>
<dbReference type="AlphaFoldDB" id="A0A183CNE4"/>
<name>A0A183CNE4_GLOPA</name>
<reference evidence="2" key="3">
    <citation type="submission" date="2016-06" db="UniProtKB">
        <authorList>
            <consortium name="WormBaseParasite"/>
        </authorList>
    </citation>
    <scope>IDENTIFICATION</scope>
</reference>
<keyword evidence="1" id="KW-1185">Reference proteome</keyword>
<protein>
    <submittedName>
        <fullName evidence="2">30S ribosomal protein S16</fullName>
    </submittedName>
</protein>
<accession>A0A183CNE4</accession>